<organism evidence="3 4">
    <name type="scientific">Collybiopsis luxurians FD-317 M1</name>
    <dbReference type="NCBI Taxonomy" id="944289"/>
    <lineage>
        <taxon>Eukaryota</taxon>
        <taxon>Fungi</taxon>
        <taxon>Dikarya</taxon>
        <taxon>Basidiomycota</taxon>
        <taxon>Agaricomycotina</taxon>
        <taxon>Agaricomycetes</taxon>
        <taxon>Agaricomycetidae</taxon>
        <taxon>Agaricales</taxon>
        <taxon>Marasmiineae</taxon>
        <taxon>Omphalotaceae</taxon>
        <taxon>Collybiopsis</taxon>
        <taxon>Collybiopsis luxurians</taxon>
    </lineage>
</organism>
<protein>
    <recommendedName>
        <fullName evidence="5">Extracellular membrane protein CFEM domain-containing protein</fullName>
    </recommendedName>
</protein>
<feature type="compositionally biased region" description="Low complexity" evidence="1">
    <location>
        <begin position="182"/>
        <end position="215"/>
    </location>
</feature>
<reference evidence="3 4" key="1">
    <citation type="submission" date="2014-04" db="EMBL/GenBank/DDBJ databases">
        <title>Evolutionary Origins and Diversification of the Mycorrhizal Mutualists.</title>
        <authorList>
            <consortium name="DOE Joint Genome Institute"/>
            <consortium name="Mycorrhizal Genomics Consortium"/>
            <person name="Kohler A."/>
            <person name="Kuo A."/>
            <person name="Nagy L.G."/>
            <person name="Floudas D."/>
            <person name="Copeland A."/>
            <person name="Barry K.W."/>
            <person name="Cichocki N."/>
            <person name="Veneault-Fourrey C."/>
            <person name="LaButti K."/>
            <person name="Lindquist E.A."/>
            <person name="Lipzen A."/>
            <person name="Lundell T."/>
            <person name="Morin E."/>
            <person name="Murat C."/>
            <person name="Riley R."/>
            <person name="Ohm R."/>
            <person name="Sun H."/>
            <person name="Tunlid A."/>
            <person name="Henrissat B."/>
            <person name="Grigoriev I.V."/>
            <person name="Hibbett D.S."/>
            <person name="Martin F."/>
        </authorList>
    </citation>
    <scope>NUCLEOTIDE SEQUENCE [LARGE SCALE GENOMIC DNA]</scope>
    <source>
        <strain evidence="3 4">FD-317 M1</strain>
    </source>
</reference>
<evidence type="ECO:0000256" key="2">
    <source>
        <dbReference type="SAM" id="SignalP"/>
    </source>
</evidence>
<feature type="region of interest" description="Disordered" evidence="1">
    <location>
        <begin position="182"/>
        <end position="216"/>
    </location>
</feature>
<sequence>MLRLLVAGSFLFIFRILGTSVVNASESLPLSAFRDLATFATIPTSCNNTCNDIQNTIGNCSTPECLCTSANEAALKSCVDCTAAVKPNQTVVNAAQNILEQFATLCDNSGISVPIETAAGFTGSVGLLTGTIPNVGTGVEQSSSVPSHSLTAPGPVSIPAHNTSSSFASSVTSGGISLPSSVGASTSSQAGSSTPASSSNSTAATSPAASSTSAGLTDKSPLVKASVIGSLAVGMFVSCIT</sequence>
<proteinExistence type="predicted"/>
<dbReference type="AlphaFoldDB" id="A0A0D0C7Y6"/>
<keyword evidence="4" id="KW-1185">Reference proteome</keyword>
<evidence type="ECO:0008006" key="5">
    <source>
        <dbReference type="Google" id="ProtNLM"/>
    </source>
</evidence>
<evidence type="ECO:0000313" key="3">
    <source>
        <dbReference type="EMBL" id="KIK58579.1"/>
    </source>
</evidence>
<dbReference type="HOGENOM" id="CLU_1151901_0_0_1"/>
<keyword evidence="2" id="KW-0732">Signal</keyword>
<accession>A0A0D0C7Y6</accession>
<dbReference type="Proteomes" id="UP000053593">
    <property type="component" value="Unassembled WGS sequence"/>
</dbReference>
<feature type="chain" id="PRO_5002208527" description="Extracellular membrane protein CFEM domain-containing protein" evidence="2">
    <location>
        <begin position="19"/>
        <end position="241"/>
    </location>
</feature>
<evidence type="ECO:0000313" key="4">
    <source>
        <dbReference type="Proteomes" id="UP000053593"/>
    </source>
</evidence>
<gene>
    <name evidence="3" type="ORF">GYMLUDRAFT_74859</name>
</gene>
<evidence type="ECO:0000256" key="1">
    <source>
        <dbReference type="SAM" id="MobiDB-lite"/>
    </source>
</evidence>
<dbReference type="EMBL" id="KN834784">
    <property type="protein sequence ID" value="KIK58579.1"/>
    <property type="molecule type" value="Genomic_DNA"/>
</dbReference>
<dbReference type="OrthoDB" id="2564568at2759"/>
<feature type="signal peptide" evidence="2">
    <location>
        <begin position="1"/>
        <end position="18"/>
    </location>
</feature>
<name>A0A0D0C7Y6_9AGAR</name>